<dbReference type="PANTHER" id="PTHR43790:SF8">
    <property type="entry name" value="SUGAR ABC TRANSPORTER ATP-BINDING PROTEIN"/>
    <property type="match status" value="1"/>
</dbReference>
<dbReference type="Proteomes" id="UP001321506">
    <property type="component" value="Unassembled WGS sequence"/>
</dbReference>
<dbReference type="GO" id="GO:0016887">
    <property type="term" value="F:ATP hydrolysis activity"/>
    <property type="evidence" value="ECO:0007669"/>
    <property type="project" value="InterPro"/>
</dbReference>
<dbReference type="GO" id="GO:0005524">
    <property type="term" value="F:ATP binding"/>
    <property type="evidence" value="ECO:0007669"/>
    <property type="project" value="UniProtKB-KW"/>
</dbReference>
<dbReference type="Gene3D" id="3.40.50.300">
    <property type="entry name" value="P-loop containing nucleotide triphosphate hydrolases"/>
    <property type="match status" value="1"/>
</dbReference>
<dbReference type="InterPro" id="IPR003439">
    <property type="entry name" value="ABC_transporter-like_ATP-bd"/>
</dbReference>
<dbReference type="PROSITE" id="PS50893">
    <property type="entry name" value="ABC_TRANSPORTER_2"/>
    <property type="match status" value="1"/>
</dbReference>
<sequence length="262" mass="28213">MSPPSPVAQRQPVLAARGIHQRFGGVHALRGIDLELFPGEVLALVGDNGAGKSTLLKILSGNNRPTSGEVLVEGRAHEFKNPAEASAAGIATVYQDLALALDLDVVENMFLGREVSVRGAGRLTGHLDRALMAKRTREALDRVHIRIPDIEARCVDLSGGQRQAVAIARAVTWCDKVLLLDEPTAALGVEQQQEVLNLITSIRERLDLAIVLVSHQLSHVLEVADRIAVLRQGRIVRVFDRDEATSSSLVAAITGLTEGDEE</sequence>
<keyword evidence="5" id="KW-1185">Reference proteome</keyword>
<dbReference type="InterPro" id="IPR050107">
    <property type="entry name" value="ABC_carbohydrate_import_ATPase"/>
</dbReference>
<keyword evidence="2 4" id="KW-0067">ATP-binding</keyword>
<dbReference type="Pfam" id="PF00005">
    <property type="entry name" value="ABC_tran"/>
    <property type="match status" value="1"/>
</dbReference>
<gene>
    <name evidence="4" type="ORF">QF206_09635</name>
</gene>
<proteinExistence type="predicted"/>
<accession>A0AAW6T8W6</accession>
<evidence type="ECO:0000313" key="4">
    <source>
        <dbReference type="EMBL" id="MDI2099221.1"/>
    </source>
</evidence>
<evidence type="ECO:0000256" key="1">
    <source>
        <dbReference type="ARBA" id="ARBA00022741"/>
    </source>
</evidence>
<evidence type="ECO:0000313" key="5">
    <source>
        <dbReference type="Proteomes" id="UP001321506"/>
    </source>
</evidence>
<evidence type="ECO:0000256" key="2">
    <source>
        <dbReference type="ARBA" id="ARBA00022840"/>
    </source>
</evidence>
<feature type="domain" description="ABC transporter" evidence="3">
    <location>
        <begin position="14"/>
        <end position="257"/>
    </location>
</feature>
<dbReference type="PROSITE" id="PS00211">
    <property type="entry name" value="ABC_TRANSPORTER_1"/>
    <property type="match status" value="1"/>
</dbReference>
<dbReference type="AlphaFoldDB" id="A0AAW6T8W6"/>
<dbReference type="InterPro" id="IPR017871">
    <property type="entry name" value="ABC_transporter-like_CS"/>
</dbReference>
<dbReference type="EMBL" id="JASATX010000003">
    <property type="protein sequence ID" value="MDI2099221.1"/>
    <property type="molecule type" value="Genomic_DNA"/>
</dbReference>
<evidence type="ECO:0000259" key="3">
    <source>
        <dbReference type="PROSITE" id="PS50893"/>
    </source>
</evidence>
<organism evidence="4 5">
    <name type="scientific">Ruicaihuangia caeni</name>
    <dbReference type="NCBI Taxonomy" id="3042517"/>
    <lineage>
        <taxon>Bacteria</taxon>
        <taxon>Bacillati</taxon>
        <taxon>Actinomycetota</taxon>
        <taxon>Actinomycetes</taxon>
        <taxon>Micrococcales</taxon>
        <taxon>Microbacteriaceae</taxon>
        <taxon>Ruicaihuangia</taxon>
    </lineage>
</organism>
<dbReference type="RefSeq" id="WP_281489000.1">
    <property type="nucleotide sequence ID" value="NZ_CP159582.1"/>
</dbReference>
<dbReference type="InterPro" id="IPR003593">
    <property type="entry name" value="AAA+_ATPase"/>
</dbReference>
<name>A0AAW6T8W6_9MICO</name>
<dbReference type="SUPFAM" id="SSF52540">
    <property type="entry name" value="P-loop containing nucleoside triphosphate hydrolases"/>
    <property type="match status" value="1"/>
</dbReference>
<keyword evidence="1" id="KW-0547">Nucleotide-binding</keyword>
<comment type="caution">
    <text evidence="4">The sequence shown here is derived from an EMBL/GenBank/DDBJ whole genome shotgun (WGS) entry which is preliminary data.</text>
</comment>
<protein>
    <submittedName>
        <fullName evidence="4">ATP-binding cassette domain-containing protein</fullName>
    </submittedName>
</protein>
<dbReference type="InterPro" id="IPR027417">
    <property type="entry name" value="P-loop_NTPase"/>
</dbReference>
<dbReference type="SMART" id="SM00382">
    <property type="entry name" value="AAA"/>
    <property type="match status" value="1"/>
</dbReference>
<dbReference type="CDD" id="cd03216">
    <property type="entry name" value="ABC_Carb_Monos_I"/>
    <property type="match status" value="1"/>
</dbReference>
<dbReference type="PANTHER" id="PTHR43790">
    <property type="entry name" value="CARBOHYDRATE TRANSPORT ATP-BINDING PROTEIN MG119-RELATED"/>
    <property type="match status" value="1"/>
</dbReference>
<reference evidence="4 5" key="1">
    <citation type="submission" date="2023-04" db="EMBL/GenBank/DDBJ databases">
        <title>Klugiella caeni sp. nov. isolated from the sludge of biochemical tank.</title>
        <authorList>
            <person name="Geng K."/>
        </authorList>
    </citation>
    <scope>NUCLEOTIDE SEQUENCE [LARGE SCALE GENOMIC DNA]</scope>
    <source>
        <strain evidence="4 5">YN-L-19</strain>
    </source>
</reference>